<accession>A0A1V6P1C8</accession>
<evidence type="ECO:0000313" key="1">
    <source>
        <dbReference type="EMBL" id="OQD70740.1"/>
    </source>
</evidence>
<sequence>MPRNPRPPSIFHDGSWPTPWRSSEFPPEETFYERINRQHAKPEWKSVPHFLDYESSKSGGWPWGWAIYRTSYLNTSDQDWARAIEKLDEACMADLEFYERSLHRDDATCVEMIREGYRNVIFEDPALEGASEAVIQRRHKHWVESHGLDVFSGIPRFDFALLLDDRCIRSILASAAPRKPSAIEYGLGWPKTNDKPGGMVGYVNFIDSNFAFEDPENDCGEYYRGLIRVHLDCLTQFALFCEELETGEQDWGEYGMDTPDYLFYTDGHTSTIESREMFLSSPDRKVGRTASVTELEYIERQDMENLALSNNWDHGHKRTEYAARRAHVDGLQRIVQERLASAIIMEDDSDWDVSKSSFRASEVVWRCVPLNALKS</sequence>
<protein>
    <submittedName>
        <fullName evidence="1">Uncharacterized protein</fullName>
    </submittedName>
</protein>
<dbReference type="OrthoDB" id="6499973at2759"/>
<proteinExistence type="predicted"/>
<organism evidence="1 2">
    <name type="scientific">Penicillium polonicum</name>
    <dbReference type="NCBI Taxonomy" id="60169"/>
    <lineage>
        <taxon>Eukaryota</taxon>
        <taxon>Fungi</taxon>
        <taxon>Dikarya</taxon>
        <taxon>Ascomycota</taxon>
        <taxon>Pezizomycotina</taxon>
        <taxon>Eurotiomycetes</taxon>
        <taxon>Eurotiomycetidae</taxon>
        <taxon>Eurotiales</taxon>
        <taxon>Aspergillaceae</taxon>
        <taxon>Penicillium</taxon>
    </lineage>
</organism>
<name>A0A1V6P1C8_PENPO</name>
<dbReference type="EMBL" id="MDYM01000001">
    <property type="protein sequence ID" value="OQD70740.1"/>
    <property type="molecule type" value="Genomic_DNA"/>
</dbReference>
<dbReference type="STRING" id="60169.A0A1V6P1C8"/>
<evidence type="ECO:0000313" key="2">
    <source>
        <dbReference type="Proteomes" id="UP000191408"/>
    </source>
</evidence>
<comment type="caution">
    <text evidence="1">The sequence shown here is derived from an EMBL/GenBank/DDBJ whole genome shotgun (WGS) entry which is preliminary data.</text>
</comment>
<gene>
    <name evidence="1" type="ORF">PENPOL_c001G06011</name>
</gene>
<reference evidence="2" key="1">
    <citation type="journal article" date="2017" name="Nat. Microbiol.">
        <title>Global analysis of biosynthetic gene clusters reveals vast potential of secondary metabolite production in Penicillium species.</title>
        <authorList>
            <person name="Nielsen J.C."/>
            <person name="Grijseels S."/>
            <person name="Prigent S."/>
            <person name="Ji B."/>
            <person name="Dainat J."/>
            <person name="Nielsen K.F."/>
            <person name="Frisvad J.C."/>
            <person name="Workman M."/>
            <person name="Nielsen J."/>
        </authorList>
    </citation>
    <scope>NUCLEOTIDE SEQUENCE [LARGE SCALE GENOMIC DNA]</scope>
    <source>
        <strain evidence="2">IBT 4502</strain>
    </source>
</reference>
<dbReference type="Proteomes" id="UP000191408">
    <property type="component" value="Unassembled WGS sequence"/>
</dbReference>
<dbReference type="AlphaFoldDB" id="A0A1V6P1C8"/>
<keyword evidence="2" id="KW-1185">Reference proteome</keyword>